<sequence>MLPAGGLLDRTKDAGHGTASMLPARSSGAPDRSRPEIRPGPWTRGEVTLCWRPQHAGAGQELQQVKLRARGQCAQQLNESWFLIERNRHLFL</sequence>
<dbReference type="EMBL" id="CM009751">
    <property type="protein sequence ID" value="PUZ65709.1"/>
    <property type="molecule type" value="Genomic_DNA"/>
</dbReference>
<dbReference type="Proteomes" id="UP000244336">
    <property type="component" value="Chromosome 3"/>
</dbReference>
<evidence type="ECO:0000313" key="3">
    <source>
        <dbReference type="Proteomes" id="UP000244336"/>
    </source>
</evidence>
<reference evidence="2 3" key="1">
    <citation type="submission" date="2018-04" db="EMBL/GenBank/DDBJ databases">
        <title>WGS assembly of Panicum hallii var. hallii HAL2.</title>
        <authorList>
            <person name="Lovell J."/>
            <person name="Jenkins J."/>
            <person name="Lowry D."/>
            <person name="Mamidi S."/>
            <person name="Sreedasyam A."/>
            <person name="Weng X."/>
            <person name="Barry K."/>
            <person name="Bonette J."/>
            <person name="Campitelli B."/>
            <person name="Daum C."/>
            <person name="Gordon S."/>
            <person name="Gould B."/>
            <person name="Lipzen A."/>
            <person name="MacQueen A."/>
            <person name="Palacio-Mejia J."/>
            <person name="Plott C."/>
            <person name="Shakirov E."/>
            <person name="Shu S."/>
            <person name="Yoshinaga Y."/>
            <person name="Zane M."/>
            <person name="Rokhsar D."/>
            <person name="Grimwood J."/>
            <person name="Schmutz J."/>
            <person name="Juenger T."/>
        </authorList>
    </citation>
    <scope>NUCLEOTIDE SEQUENCE [LARGE SCALE GENOMIC DNA]</scope>
    <source>
        <strain evidence="3">cv. HAL2</strain>
    </source>
</reference>
<evidence type="ECO:0000313" key="2">
    <source>
        <dbReference type="EMBL" id="PUZ65709.1"/>
    </source>
</evidence>
<proteinExistence type="predicted"/>
<dbReference type="AlphaFoldDB" id="A0A2T7ED11"/>
<keyword evidence="3" id="KW-1185">Reference proteome</keyword>
<dbReference type="Gramene" id="PUZ65709">
    <property type="protein sequence ID" value="PUZ65709"/>
    <property type="gene ID" value="GQ55_3G246400"/>
</dbReference>
<protein>
    <submittedName>
        <fullName evidence="2">Uncharacterized protein</fullName>
    </submittedName>
</protein>
<organism evidence="2 3">
    <name type="scientific">Panicum hallii var. hallii</name>
    <dbReference type="NCBI Taxonomy" id="1504633"/>
    <lineage>
        <taxon>Eukaryota</taxon>
        <taxon>Viridiplantae</taxon>
        <taxon>Streptophyta</taxon>
        <taxon>Embryophyta</taxon>
        <taxon>Tracheophyta</taxon>
        <taxon>Spermatophyta</taxon>
        <taxon>Magnoliopsida</taxon>
        <taxon>Liliopsida</taxon>
        <taxon>Poales</taxon>
        <taxon>Poaceae</taxon>
        <taxon>PACMAD clade</taxon>
        <taxon>Panicoideae</taxon>
        <taxon>Panicodae</taxon>
        <taxon>Paniceae</taxon>
        <taxon>Panicinae</taxon>
        <taxon>Panicum</taxon>
        <taxon>Panicum sect. Panicum</taxon>
    </lineage>
</organism>
<accession>A0A2T7ED11</accession>
<name>A0A2T7ED11_9POAL</name>
<evidence type="ECO:0000256" key="1">
    <source>
        <dbReference type="SAM" id="MobiDB-lite"/>
    </source>
</evidence>
<feature type="region of interest" description="Disordered" evidence="1">
    <location>
        <begin position="1"/>
        <end position="43"/>
    </location>
</feature>
<gene>
    <name evidence="2" type="ORF">GQ55_3G246400</name>
</gene>